<evidence type="ECO:0000259" key="5">
    <source>
        <dbReference type="Pfam" id="PF03888"/>
    </source>
</evidence>
<dbReference type="SUPFAM" id="SSF89392">
    <property type="entry name" value="Prokaryotic lipoproteins and lipoprotein localization factors"/>
    <property type="match status" value="1"/>
</dbReference>
<comment type="subcellular location">
    <subcellularLocation>
        <location evidence="1">Periplasm</location>
    </subcellularLocation>
</comment>
<comment type="similarity">
    <text evidence="2">Belongs to the RseB family.</text>
</comment>
<dbReference type="InterPro" id="IPR033436">
    <property type="entry name" value="MucB/RseB_C"/>
</dbReference>
<protein>
    <recommendedName>
        <fullName evidence="9">Transcriptional regulator</fullName>
    </recommendedName>
</protein>
<dbReference type="PANTHER" id="PTHR38782:SF1">
    <property type="entry name" value="SIGMA-E FACTOR REGULATORY PROTEIN RSEB"/>
    <property type="match status" value="1"/>
</dbReference>
<dbReference type="InterPro" id="IPR038484">
    <property type="entry name" value="MucB/RseB_C_sf"/>
</dbReference>
<proteinExistence type="inferred from homology"/>
<dbReference type="InterPro" id="IPR005588">
    <property type="entry name" value="MucB_RseB"/>
</dbReference>
<dbReference type="PIRSF" id="PIRSF005427">
    <property type="entry name" value="RseB"/>
    <property type="match status" value="1"/>
</dbReference>
<dbReference type="AlphaFoldDB" id="A0A1F6TYN9"/>
<feature type="domain" description="MucB/RseB C-terminal" evidence="6">
    <location>
        <begin position="190"/>
        <end position="286"/>
    </location>
</feature>
<dbReference type="Gene3D" id="3.30.200.100">
    <property type="entry name" value="MucB/RseB, C-terminal domain"/>
    <property type="match status" value="1"/>
</dbReference>
<evidence type="ECO:0000256" key="4">
    <source>
        <dbReference type="ARBA" id="ARBA00022764"/>
    </source>
</evidence>
<dbReference type="PANTHER" id="PTHR38782">
    <property type="match status" value="1"/>
</dbReference>
<accession>A0A1F6TYN9</accession>
<dbReference type="CDD" id="cd16327">
    <property type="entry name" value="RseB"/>
    <property type="match status" value="1"/>
</dbReference>
<comment type="caution">
    <text evidence="7">The sequence shown here is derived from an EMBL/GenBank/DDBJ whole genome shotgun (WGS) entry which is preliminary data.</text>
</comment>
<dbReference type="Pfam" id="PF03888">
    <property type="entry name" value="MucB_RseB"/>
    <property type="match status" value="1"/>
</dbReference>
<dbReference type="Proteomes" id="UP000179037">
    <property type="component" value="Unassembled WGS sequence"/>
</dbReference>
<dbReference type="InterPro" id="IPR033434">
    <property type="entry name" value="MucB/RseB_N"/>
</dbReference>
<evidence type="ECO:0000259" key="6">
    <source>
        <dbReference type="Pfam" id="PF17188"/>
    </source>
</evidence>
<evidence type="ECO:0008006" key="9">
    <source>
        <dbReference type="Google" id="ProtNLM"/>
    </source>
</evidence>
<evidence type="ECO:0000256" key="3">
    <source>
        <dbReference type="ARBA" id="ARBA00022729"/>
    </source>
</evidence>
<sequence>MNQAARRLDYEGVFVYQHETHLEAMRIIHKVENGAARERLVSLNGAPREIIRDERKVTCYWPDKNSVMVEYRKADSQTFPVILPERIQDLDGYYAIRLGNMERIAGRPAQLVIVKTVDQYRYGYHLWADKETGLLLKADLLDTRGKILEQFMFTHINIGTKIPASALAPGVAGEGMVWHREDDDQKTTSTKPGWVAARLPKGFRLSARISRQALMRKRPVEHLVYTDGLAAVSVFVEKRGDDSKPFMLGPSHMGAVNVLGSRVDDYQITTVGEVPAETIALIGGSVTPVANQ</sequence>
<dbReference type="Gene3D" id="2.50.20.10">
    <property type="entry name" value="Lipoprotein localisation LolA/LolB/LppX"/>
    <property type="match status" value="1"/>
</dbReference>
<dbReference type="STRING" id="1817768.A3A87_07770"/>
<dbReference type="EMBL" id="MFTC01000077">
    <property type="protein sequence ID" value="OGI50220.1"/>
    <property type="molecule type" value="Genomic_DNA"/>
</dbReference>
<evidence type="ECO:0000256" key="1">
    <source>
        <dbReference type="ARBA" id="ARBA00004418"/>
    </source>
</evidence>
<organism evidence="7 8">
    <name type="scientific">Candidatus Muproteobacteria bacterium RIFCSPLOWO2_01_FULL_60_18</name>
    <dbReference type="NCBI Taxonomy" id="1817768"/>
    <lineage>
        <taxon>Bacteria</taxon>
        <taxon>Pseudomonadati</taxon>
        <taxon>Pseudomonadota</taxon>
        <taxon>Candidatus Muproteobacteria</taxon>
    </lineage>
</organism>
<evidence type="ECO:0000313" key="7">
    <source>
        <dbReference type="EMBL" id="OGI50220.1"/>
    </source>
</evidence>
<evidence type="ECO:0000313" key="8">
    <source>
        <dbReference type="Proteomes" id="UP000179037"/>
    </source>
</evidence>
<keyword evidence="4" id="KW-0574">Periplasm</keyword>
<dbReference type="Pfam" id="PF17188">
    <property type="entry name" value="MucB_RseB_C"/>
    <property type="match status" value="1"/>
</dbReference>
<reference evidence="7 8" key="1">
    <citation type="journal article" date="2016" name="Nat. Commun.">
        <title>Thousands of microbial genomes shed light on interconnected biogeochemical processes in an aquifer system.</title>
        <authorList>
            <person name="Anantharaman K."/>
            <person name="Brown C.T."/>
            <person name="Hug L.A."/>
            <person name="Sharon I."/>
            <person name="Castelle C.J."/>
            <person name="Probst A.J."/>
            <person name="Thomas B.C."/>
            <person name="Singh A."/>
            <person name="Wilkins M.J."/>
            <person name="Karaoz U."/>
            <person name="Brodie E.L."/>
            <person name="Williams K.H."/>
            <person name="Hubbard S.S."/>
            <person name="Banfield J.F."/>
        </authorList>
    </citation>
    <scope>NUCLEOTIDE SEQUENCE [LARGE SCALE GENOMIC DNA]</scope>
</reference>
<feature type="domain" description="MucB/RseB N-terminal" evidence="5">
    <location>
        <begin position="1"/>
        <end position="169"/>
    </location>
</feature>
<gene>
    <name evidence="7" type="ORF">A3A87_07770</name>
</gene>
<dbReference type="GO" id="GO:0032885">
    <property type="term" value="P:regulation of polysaccharide biosynthetic process"/>
    <property type="evidence" value="ECO:0007669"/>
    <property type="project" value="TreeGrafter"/>
</dbReference>
<dbReference type="GO" id="GO:0045152">
    <property type="term" value="F:antisigma factor binding"/>
    <property type="evidence" value="ECO:0007669"/>
    <property type="project" value="TreeGrafter"/>
</dbReference>
<dbReference type="InterPro" id="IPR029046">
    <property type="entry name" value="LolA/LolB/LppX"/>
</dbReference>
<keyword evidence="3" id="KW-0732">Signal</keyword>
<name>A0A1F6TYN9_9PROT</name>
<dbReference type="GO" id="GO:0030288">
    <property type="term" value="C:outer membrane-bounded periplasmic space"/>
    <property type="evidence" value="ECO:0007669"/>
    <property type="project" value="TreeGrafter"/>
</dbReference>
<evidence type="ECO:0000256" key="2">
    <source>
        <dbReference type="ARBA" id="ARBA00008150"/>
    </source>
</evidence>